<comment type="caution">
    <text evidence="1">The sequence shown here is derived from an EMBL/GenBank/DDBJ whole genome shotgun (WGS) entry which is preliminary data.</text>
</comment>
<keyword evidence="2" id="KW-1185">Reference proteome</keyword>
<reference evidence="1 2" key="1">
    <citation type="submission" date="2019-11" db="EMBL/GenBank/DDBJ databases">
        <title>Bacillus idriensis genome.</title>
        <authorList>
            <person name="Konopka E.N."/>
            <person name="Newman J.D."/>
        </authorList>
    </citation>
    <scope>NUCLEOTIDE SEQUENCE [LARGE SCALE GENOMIC DNA]</scope>
    <source>
        <strain evidence="1 2">DSM 19097</strain>
    </source>
</reference>
<dbReference type="AlphaFoldDB" id="A0A6I2MB35"/>
<proteinExistence type="predicted"/>
<evidence type="ECO:0000313" key="1">
    <source>
        <dbReference type="EMBL" id="MRX54492.1"/>
    </source>
</evidence>
<dbReference type="Proteomes" id="UP000441585">
    <property type="component" value="Unassembled WGS sequence"/>
</dbReference>
<sequence>MKQFTKEQFLKAREFMLKKARKVDRALYLFEFENGSKEDVLLELKAYQNQDGGFGNGLEPDFRCSASSALASTIAMQYLSRVNANEEDDILNKVIAYFIQTFQTELPGWEKVPPEVEAAPRAPWWNYQKSGEDWGNPNAEILGYLFEYKSFIPESMLSEMTDYAISHLRALKEYEFHELLCYLRLTERAPEVISREMTVHIDEFVNKCIIRNPEEWMGYGLQPAGVIQSPSSRYYPLFSESVELNLDFIIGQQTDDGSFAPAWSWGQYEDTWLIAREEWKGSLTLEKLKLLREFNRIEGL</sequence>
<dbReference type="RefSeq" id="WP_154318586.1">
    <property type="nucleotide sequence ID" value="NZ_CAJFZX010000012.1"/>
</dbReference>
<evidence type="ECO:0000313" key="2">
    <source>
        <dbReference type="Proteomes" id="UP000441585"/>
    </source>
</evidence>
<name>A0A6I2MB35_9BACI</name>
<dbReference type="EMBL" id="WKKF01000002">
    <property type="protein sequence ID" value="MRX54492.1"/>
    <property type="molecule type" value="Genomic_DNA"/>
</dbReference>
<organism evidence="1 2">
    <name type="scientific">Metabacillus idriensis</name>
    <dbReference type="NCBI Taxonomy" id="324768"/>
    <lineage>
        <taxon>Bacteria</taxon>
        <taxon>Bacillati</taxon>
        <taxon>Bacillota</taxon>
        <taxon>Bacilli</taxon>
        <taxon>Bacillales</taxon>
        <taxon>Bacillaceae</taxon>
        <taxon>Metabacillus</taxon>
    </lineage>
</organism>
<dbReference type="SUPFAM" id="SSF48239">
    <property type="entry name" value="Terpenoid cyclases/Protein prenyltransferases"/>
    <property type="match status" value="1"/>
</dbReference>
<dbReference type="InterPro" id="IPR008930">
    <property type="entry name" value="Terpenoid_cyclase/PrenylTrfase"/>
</dbReference>
<protein>
    <submittedName>
        <fullName evidence="1">Uncharacterized protein</fullName>
    </submittedName>
</protein>
<accession>A0A6I2MB35</accession>
<gene>
    <name evidence="1" type="ORF">GJU41_10960</name>
</gene>